<dbReference type="EMBL" id="CAEZSN010000119">
    <property type="protein sequence ID" value="CAB4548357.1"/>
    <property type="molecule type" value="Genomic_DNA"/>
</dbReference>
<proteinExistence type="predicted"/>
<organism evidence="1">
    <name type="scientific">freshwater metagenome</name>
    <dbReference type="NCBI Taxonomy" id="449393"/>
    <lineage>
        <taxon>unclassified sequences</taxon>
        <taxon>metagenomes</taxon>
        <taxon>ecological metagenomes</taxon>
    </lineage>
</organism>
<dbReference type="AlphaFoldDB" id="A0A6J6CB34"/>
<reference evidence="1" key="1">
    <citation type="submission" date="2020-05" db="EMBL/GenBank/DDBJ databases">
        <authorList>
            <person name="Chiriac C."/>
            <person name="Salcher M."/>
            <person name="Ghai R."/>
            <person name="Kavagutti S V."/>
        </authorList>
    </citation>
    <scope>NUCLEOTIDE SEQUENCE</scope>
</reference>
<name>A0A6J6CB34_9ZZZZ</name>
<evidence type="ECO:0000313" key="1">
    <source>
        <dbReference type="EMBL" id="CAB4548357.1"/>
    </source>
</evidence>
<gene>
    <name evidence="1" type="ORF">UFOPK1433_00952</name>
</gene>
<protein>
    <submittedName>
        <fullName evidence="1">Unannotated protein</fullName>
    </submittedName>
</protein>
<accession>A0A6J6CB34</accession>
<sequence>MGIAGLRCRNAVGSVSLIGEGFVNLRRVLVHGIERDAFLAKQGLGLVAFAEIELHLERGVGVGAGDRLAGGGSLDLDANVHNRRRFIADNDLKSGRHGVVAGFVFQHLLRLVRNVEFDFGNDERVENIVEVGEHGGVNGFGWSGCWGWRAGGWAGWGKECGHGQDESQNGGTGDNLQVAISHWLLCKR</sequence>